<reference evidence="1 2" key="1">
    <citation type="submission" date="2024-04" db="EMBL/GenBank/DDBJ databases">
        <title>Tritrichomonas musculus Genome.</title>
        <authorList>
            <person name="Alves-Ferreira E."/>
            <person name="Grigg M."/>
            <person name="Lorenzi H."/>
            <person name="Galac M."/>
        </authorList>
    </citation>
    <scope>NUCLEOTIDE SEQUENCE [LARGE SCALE GENOMIC DNA]</scope>
    <source>
        <strain evidence="1 2">EAF2021</strain>
    </source>
</reference>
<dbReference type="EMBL" id="JAPFFF010000015">
    <property type="protein sequence ID" value="KAK8867010.1"/>
    <property type="molecule type" value="Genomic_DNA"/>
</dbReference>
<proteinExistence type="predicted"/>
<evidence type="ECO:0000313" key="2">
    <source>
        <dbReference type="Proteomes" id="UP001470230"/>
    </source>
</evidence>
<accession>A0ABR2IQ10</accession>
<keyword evidence="2" id="KW-1185">Reference proteome</keyword>
<name>A0ABR2IQ10_9EUKA</name>
<dbReference type="SUPFAM" id="SSF54928">
    <property type="entry name" value="RNA-binding domain, RBD"/>
    <property type="match status" value="1"/>
</dbReference>
<evidence type="ECO:0000313" key="1">
    <source>
        <dbReference type="EMBL" id="KAK8867010.1"/>
    </source>
</evidence>
<gene>
    <name evidence="1" type="ORF">M9Y10_009979</name>
</gene>
<evidence type="ECO:0008006" key="3">
    <source>
        <dbReference type="Google" id="ProtNLM"/>
    </source>
</evidence>
<comment type="caution">
    <text evidence="1">The sequence shown here is derived from an EMBL/GenBank/DDBJ whole genome shotgun (WGS) entry which is preliminary data.</text>
</comment>
<protein>
    <recommendedName>
        <fullName evidence="3">RRM domain-containing protein</fullName>
    </recommendedName>
</protein>
<dbReference type="InterPro" id="IPR035979">
    <property type="entry name" value="RBD_domain_sf"/>
</dbReference>
<sequence length="270" mass="31338">MNKPPLLINDSIYKTKKTSKSKPPIDRTASRCYMLNEATLGINCKGFPKSMLINDVINFFSVYGEIDALGYEPEKKSCKVIYYDIRSSVAAFIALQKYSFDEKHVFTISFIDMNYFSQVEKTSFILLRLINNNNNNKFPSIEEVEQFARSYGDFHYVEPTTFGGFIIYFYDSRQCSQCLGNQNIEFTNNSRYSILPYYNCLNKFCDSKLNKEEDIFNEVPTINVEKIENNLKDSLKNLEVQIYQPAPIQHSNFHSKLLMTLFTKYSSSNS</sequence>
<dbReference type="Proteomes" id="UP001470230">
    <property type="component" value="Unassembled WGS sequence"/>
</dbReference>
<organism evidence="1 2">
    <name type="scientific">Tritrichomonas musculus</name>
    <dbReference type="NCBI Taxonomy" id="1915356"/>
    <lineage>
        <taxon>Eukaryota</taxon>
        <taxon>Metamonada</taxon>
        <taxon>Parabasalia</taxon>
        <taxon>Tritrichomonadida</taxon>
        <taxon>Tritrichomonadidae</taxon>
        <taxon>Tritrichomonas</taxon>
    </lineage>
</organism>